<organism evidence="2 3">
    <name type="scientific">Didymodactylos carnosus</name>
    <dbReference type="NCBI Taxonomy" id="1234261"/>
    <lineage>
        <taxon>Eukaryota</taxon>
        <taxon>Metazoa</taxon>
        <taxon>Spiralia</taxon>
        <taxon>Gnathifera</taxon>
        <taxon>Rotifera</taxon>
        <taxon>Eurotatoria</taxon>
        <taxon>Bdelloidea</taxon>
        <taxon>Philodinida</taxon>
        <taxon>Philodinidae</taxon>
        <taxon>Didymodactylos</taxon>
    </lineage>
</organism>
<dbReference type="Proteomes" id="UP000677228">
    <property type="component" value="Unassembled WGS sequence"/>
</dbReference>
<name>A0A8S2HXE0_9BILA</name>
<sequence>MNDDIIKTLQFQITLLEQKITFHETIIDLQKTTITSLQKVVEQSSVQSKQQPFLQNVLENLSSTITLLNNKFEQSSSQSTSTNILSSQNSVNILPAQPSANILPSLNSVNQPLSSQSTTTQLKSQNKKQKHCIIGDSLTSHIDKRKLQTNSIEVEIRSFPRNGTIENISRMIYEGRLDNVLSSSKSSTFVIGTNNFTVESPNSAIDKTKNLVHIMKKYYPKCEIILTKVPPRLTESIDENLNIQESIQSFNTQLEDLSSELKFRSIDSTLTLNDINRHGLHFTQSGTSKFTTKLVKTLENTKTSMFLS</sequence>
<dbReference type="InterPro" id="IPR036514">
    <property type="entry name" value="SGNH_hydro_sf"/>
</dbReference>
<gene>
    <name evidence="1" type="ORF">OVA965_LOCUS10500</name>
    <name evidence="2" type="ORF">TMI583_LOCUS10497</name>
</gene>
<dbReference type="Gene3D" id="3.40.50.1110">
    <property type="entry name" value="SGNH hydrolase"/>
    <property type="match status" value="1"/>
</dbReference>
<evidence type="ECO:0000313" key="3">
    <source>
        <dbReference type="Proteomes" id="UP000682733"/>
    </source>
</evidence>
<protein>
    <submittedName>
        <fullName evidence="2">Uncharacterized protein</fullName>
    </submittedName>
</protein>
<proteinExistence type="predicted"/>
<dbReference type="Proteomes" id="UP000682733">
    <property type="component" value="Unassembled WGS sequence"/>
</dbReference>
<accession>A0A8S2HXE0</accession>
<evidence type="ECO:0000313" key="1">
    <source>
        <dbReference type="EMBL" id="CAF0918618.1"/>
    </source>
</evidence>
<evidence type="ECO:0000313" key="2">
    <source>
        <dbReference type="EMBL" id="CAF3696460.1"/>
    </source>
</evidence>
<dbReference type="EMBL" id="CAJNOK010003894">
    <property type="protein sequence ID" value="CAF0918618.1"/>
    <property type="molecule type" value="Genomic_DNA"/>
</dbReference>
<reference evidence="2" key="1">
    <citation type="submission" date="2021-02" db="EMBL/GenBank/DDBJ databases">
        <authorList>
            <person name="Nowell W R."/>
        </authorList>
    </citation>
    <scope>NUCLEOTIDE SEQUENCE</scope>
</reference>
<dbReference type="AlphaFoldDB" id="A0A8S2HXE0"/>
<dbReference type="EMBL" id="CAJOBA010003896">
    <property type="protein sequence ID" value="CAF3696460.1"/>
    <property type="molecule type" value="Genomic_DNA"/>
</dbReference>
<dbReference type="SUPFAM" id="SSF52266">
    <property type="entry name" value="SGNH hydrolase"/>
    <property type="match status" value="1"/>
</dbReference>
<comment type="caution">
    <text evidence="2">The sequence shown here is derived from an EMBL/GenBank/DDBJ whole genome shotgun (WGS) entry which is preliminary data.</text>
</comment>